<dbReference type="InterPro" id="IPR011008">
    <property type="entry name" value="Dimeric_a/b-barrel"/>
</dbReference>
<gene>
    <name evidence="3" type="ORF">VSH64_44170</name>
</gene>
<sequence>MRYMMLICGRSHDESRPLPDDPMDSATEAWVKEMDGRGVRLTGNRLRPASMATTVRVENGEVLLSDGPFAETKEQILGFDLLECENLDEALEIAAKHPAAQYGPIEVRPLWLWPGETP</sequence>
<keyword evidence="4" id="KW-1185">Reference proteome</keyword>
<evidence type="ECO:0000313" key="3">
    <source>
        <dbReference type="EMBL" id="WSE29716.1"/>
    </source>
</evidence>
<dbReference type="Proteomes" id="UP001330812">
    <property type="component" value="Chromosome"/>
</dbReference>
<feature type="domain" description="YCII-related" evidence="2">
    <location>
        <begin position="1"/>
        <end position="113"/>
    </location>
</feature>
<dbReference type="PANTHER" id="PTHR35174:SF3">
    <property type="entry name" value="BLL7171 PROTEIN"/>
    <property type="match status" value="1"/>
</dbReference>
<dbReference type="Pfam" id="PF03795">
    <property type="entry name" value="YCII"/>
    <property type="match status" value="1"/>
</dbReference>
<dbReference type="Gene3D" id="3.30.70.1060">
    <property type="entry name" value="Dimeric alpha+beta barrel"/>
    <property type="match status" value="1"/>
</dbReference>
<dbReference type="PANTHER" id="PTHR35174">
    <property type="entry name" value="BLL7171 PROTEIN-RELATED"/>
    <property type="match status" value="1"/>
</dbReference>
<evidence type="ECO:0000313" key="4">
    <source>
        <dbReference type="Proteomes" id="UP001330812"/>
    </source>
</evidence>
<dbReference type="SUPFAM" id="SSF54909">
    <property type="entry name" value="Dimeric alpha+beta barrel"/>
    <property type="match status" value="1"/>
</dbReference>
<evidence type="ECO:0000256" key="1">
    <source>
        <dbReference type="ARBA" id="ARBA00007689"/>
    </source>
</evidence>
<evidence type="ECO:0000259" key="2">
    <source>
        <dbReference type="Pfam" id="PF03795"/>
    </source>
</evidence>
<dbReference type="InterPro" id="IPR005545">
    <property type="entry name" value="YCII"/>
</dbReference>
<name>A0ABZ1I5L8_9PSEU</name>
<proteinExistence type="inferred from homology"/>
<dbReference type="RefSeq" id="WP_326568675.1">
    <property type="nucleotide sequence ID" value="NZ_CP142149.1"/>
</dbReference>
<accession>A0ABZ1I5L8</accession>
<reference evidence="3 4" key="1">
    <citation type="journal article" date="2015" name="Int. J. Syst. Evol. Microbiol.">
        <title>Amycolatopsis rhabdoformis sp. nov., an actinomycete isolated from a tropical forest soil.</title>
        <authorList>
            <person name="Souza W.R."/>
            <person name="Silva R.E."/>
            <person name="Goodfellow M."/>
            <person name="Busarakam K."/>
            <person name="Figueiro F.S."/>
            <person name="Ferreira D."/>
            <person name="Rodrigues-Filho E."/>
            <person name="Moraes L.A.B."/>
            <person name="Zucchi T.D."/>
        </authorList>
    </citation>
    <scope>NUCLEOTIDE SEQUENCE [LARGE SCALE GENOMIC DNA]</scope>
    <source>
        <strain evidence="3 4">NCIMB 14900</strain>
    </source>
</reference>
<protein>
    <submittedName>
        <fullName evidence="3">YciI family protein</fullName>
    </submittedName>
</protein>
<dbReference type="EMBL" id="CP142149">
    <property type="protein sequence ID" value="WSE29716.1"/>
    <property type="molecule type" value="Genomic_DNA"/>
</dbReference>
<comment type="similarity">
    <text evidence="1">Belongs to the YciI family.</text>
</comment>
<organism evidence="3 4">
    <name type="scientific">Amycolatopsis rhabdoformis</name>
    <dbReference type="NCBI Taxonomy" id="1448059"/>
    <lineage>
        <taxon>Bacteria</taxon>
        <taxon>Bacillati</taxon>
        <taxon>Actinomycetota</taxon>
        <taxon>Actinomycetes</taxon>
        <taxon>Pseudonocardiales</taxon>
        <taxon>Pseudonocardiaceae</taxon>
        <taxon>Amycolatopsis</taxon>
    </lineage>
</organism>